<feature type="compositionally biased region" description="Acidic residues" evidence="1">
    <location>
        <begin position="109"/>
        <end position="130"/>
    </location>
</feature>
<keyword evidence="2" id="KW-0812">Transmembrane</keyword>
<feature type="compositionally biased region" description="Low complexity" evidence="1">
    <location>
        <begin position="235"/>
        <end position="247"/>
    </location>
</feature>
<comment type="caution">
    <text evidence="3">The sequence shown here is derived from an EMBL/GenBank/DDBJ whole genome shotgun (WGS) entry which is preliminary data.</text>
</comment>
<accession>A0ABT9QRW7</accession>
<evidence type="ECO:0008006" key="5">
    <source>
        <dbReference type="Google" id="ProtNLM"/>
    </source>
</evidence>
<feature type="compositionally biased region" description="Acidic residues" evidence="1">
    <location>
        <begin position="187"/>
        <end position="196"/>
    </location>
</feature>
<feature type="transmembrane region" description="Helical" evidence="2">
    <location>
        <begin position="57"/>
        <end position="79"/>
    </location>
</feature>
<feature type="compositionally biased region" description="Low complexity" evidence="1">
    <location>
        <begin position="156"/>
        <end position="180"/>
    </location>
</feature>
<feature type="region of interest" description="Disordered" evidence="1">
    <location>
        <begin position="82"/>
        <end position="248"/>
    </location>
</feature>
<keyword evidence="2" id="KW-0472">Membrane</keyword>
<proteinExistence type="predicted"/>
<gene>
    <name evidence="3" type="ORF">J2853_008701</name>
</gene>
<evidence type="ECO:0000256" key="2">
    <source>
        <dbReference type="SAM" id="Phobius"/>
    </source>
</evidence>
<feature type="region of interest" description="Disordered" evidence="1">
    <location>
        <begin position="1"/>
        <end position="56"/>
    </location>
</feature>
<evidence type="ECO:0000313" key="3">
    <source>
        <dbReference type="EMBL" id="MDP9849490.1"/>
    </source>
</evidence>
<dbReference type="EMBL" id="JAUSQU010000001">
    <property type="protein sequence ID" value="MDP9849490.1"/>
    <property type="molecule type" value="Genomic_DNA"/>
</dbReference>
<protein>
    <recommendedName>
        <fullName evidence="5">DUF5666 domain-containing protein</fullName>
    </recommendedName>
</protein>
<feature type="compositionally biased region" description="Basic and acidic residues" evidence="1">
    <location>
        <begin position="197"/>
        <end position="206"/>
    </location>
</feature>
<feature type="compositionally biased region" description="Low complexity" evidence="1">
    <location>
        <begin position="207"/>
        <end position="218"/>
    </location>
</feature>
<feature type="compositionally biased region" description="Basic and acidic residues" evidence="1">
    <location>
        <begin position="9"/>
        <end position="18"/>
    </location>
</feature>
<name>A0ABT9QRW7_9ACTN</name>
<evidence type="ECO:0000313" key="4">
    <source>
        <dbReference type="Proteomes" id="UP001225356"/>
    </source>
</evidence>
<reference evidence="3 4" key="1">
    <citation type="submission" date="2023-07" db="EMBL/GenBank/DDBJ databases">
        <title>Sequencing the genomes of 1000 actinobacteria strains.</title>
        <authorList>
            <person name="Klenk H.-P."/>
        </authorList>
    </citation>
    <scope>NUCLEOTIDE SEQUENCE [LARGE SCALE GENOMIC DNA]</scope>
    <source>
        <strain evidence="3 4">DSM 46740</strain>
    </source>
</reference>
<sequence length="347" mass="35481">MEPGTYDEPIGRRLRPEESAVTQPQTGFLGSGWSAESELSDPVWPKKERRSGGRTKMTLLAVAAVAVVLGGTVVGVQVMTSPAGSSTDCPPGGCVVAASNQPAPQAETTEPDGEPTEPDGEPALAEEPEEEQAKGETVPTPEATRRGGAATSDPSPTRVPKATRAPRPTTDATADDGPPAGSQVLADEPEPVDEPEPAGRPERADSSPEPSRSPVSVPLGDDGPQAPTQPPVDNAPEPAQPSEAPAPDGAAAIKVGVDLVRDRALTYTVRVVVTADESLSGLRLSLPVNGKVSSVGGAGGKQVGDTLVIESGKNLKAGEKLVVDFTAYGRAELPRTCESSQGECSVA</sequence>
<dbReference type="RefSeq" id="WP_307567369.1">
    <property type="nucleotide sequence ID" value="NZ_JAUSQU010000001.1"/>
</dbReference>
<organism evidence="3 4">
    <name type="scientific">Streptosporangium lutulentum</name>
    <dbReference type="NCBI Taxonomy" id="1461250"/>
    <lineage>
        <taxon>Bacteria</taxon>
        <taxon>Bacillati</taxon>
        <taxon>Actinomycetota</taxon>
        <taxon>Actinomycetes</taxon>
        <taxon>Streptosporangiales</taxon>
        <taxon>Streptosporangiaceae</taxon>
        <taxon>Streptosporangium</taxon>
    </lineage>
</organism>
<keyword evidence="4" id="KW-1185">Reference proteome</keyword>
<dbReference type="Proteomes" id="UP001225356">
    <property type="component" value="Unassembled WGS sequence"/>
</dbReference>
<keyword evidence="2" id="KW-1133">Transmembrane helix</keyword>
<evidence type="ECO:0000256" key="1">
    <source>
        <dbReference type="SAM" id="MobiDB-lite"/>
    </source>
</evidence>